<name>A0A2N9FJA9_FAGSY</name>
<sequence length="241" mass="28013">MENNTEMLNQKKSFSSSCINVESLMQQSQPTTLGLGHRRSASDSSLALQQHAINIQMCPGESFSTEVSDPFTKKSLFPLDENASSEDELPLVLNDLTRTEPQSAYQHKWSREIDPSINPKKMKRWPCILSSFLSSYLIMISLLMIANRESAQRSRLRKLEYIEKLKRDIEIEQARISLMSPQVKSYELRRMVLQNENNKMKERMETLEMEQAYKEVEFQLLKQELDELSLDLANMLNQKDE</sequence>
<dbReference type="AlphaFoldDB" id="A0A2N9FJA9"/>
<dbReference type="GO" id="GO:0005634">
    <property type="term" value="C:nucleus"/>
    <property type="evidence" value="ECO:0007669"/>
    <property type="project" value="TreeGrafter"/>
</dbReference>
<dbReference type="InterPro" id="IPR004827">
    <property type="entry name" value="bZIP"/>
</dbReference>
<keyword evidence="4" id="KW-0175">Coiled coil</keyword>
<organism evidence="7">
    <name type="scientific">Fagus sylvatica</name>
    <name type="common">Beechnut</name>
    <dbReference type="NCBI Taxonomy" id="28930"/>
    <lineage>
        <taxon>Eukaryota</taxon>
        <taxon>Viridiplantae</taxon>
        <taxon>Streptophyta</taxon>
        <taxon>Embryophyta</taxon>
        <taxon>Tracheophyta</taxon>
        <taxon>Spermatophyta</taxon>
        <taxon>Magnoliopsida</taxon>
        <taxon>eudicotyledons</taxon>
        <taxon>Gunneridae</taxon>
        <taxon>Pentapetalae</taxon>
        <taxon>rosids</taxon>
        <taxon>fabids</taxon>
        <taxon>Fagales</taxon>
        <taxon>Fagaceae</taxon>
        <taxon>Fagus</taxon>
    </lineage>
</organism>
<keyword evidence="5" id="KW-0812">Transmembrane</keyword>
<feature type="domain" description="BZIP" evidence="6">
    <location>
        <begin position="144"/>
        <end position="169"/>
    </location>
</feature>
<keyword evidence="1" id="KW-0805">Transcription regulation</keyword>
<evidence type="ECO:0000256" key="4">
    <source>
        <dbReference type="SAM" id="Coils"/>
    </source>
</evidence>
<evidence type="ECO:0000313" key="7">
    <source>
        <dbReference type="EMBL" id="SPC86864.1"/>
    </source>
</evidence>
<dbReference type="InterPro" id="IPR052483">
    <property type="entry name" value="bZIP_transcription_regulators"/>
</dbReference>
<keyword evidence="3" id="KW-0539">Nucleus</keyword>
<dbReference type="GO" id="GO:0003700">
    <property type="term" value="F:DNA-binding transcription factor activity"/>
    <property type="evidence" value="ECO:0007669"/>
    <property type="project" value="InterPro"/>
</dbReference>
<keyword evidence="5" id="KW-1133">Transmembrane helix</keyword>
<protein>
    <recommendedName>
        <fullName evidence="6">BZIP domain-containing protein</fullName>
    </recommendedName>
</protein>
<dbReference type="CDD" id="cd14703">
    <property type="entry name" value="bZIP_plant_RF2"/>
    <property type="match status" value="1"/>
</dbReference>
<evidence type="ECO:0000256" key="2">
    <source>
        <dbReference type="ARBA" id="ARBA00023163"/>
    </source>
</evidence>
<proteinExistence type="predicted"/>
<keyword evidence="5" id="KW-0472">Membrane</keyword>
<evidence type="ECO:0000256" key="3">
    <source>
        <dbReference type="ARBA" id="ARBA00023242"/>
    </source>
</evidence>
<dbReference type="InterPro" id="IPR046347">
    <property type="entry name" value="bZIP_sf"/>
</dbReference>
<dbReference type="Gene3D" id="1.20.5.170">
    <property type="match status" value="1"/>
</dbReference>
<dbReference type="PANTHER" id="PTHR46391:SF11">
    <property type="entry name" value="BASIC LEUCINE ZIPPER 19-LIKE ISOFORM X1"/>
    <property type="match status" value="1"/>
</dbReference>
<evidence type="ECO:0000259" key="6">
    <source>
        <dbReference type="Pfam" id="PF00170"/>
    </source>
</evidence>
<dbReference type="GO" id="GO:0003677">
    <property type="term" value="F:DNA binding"/>
    <property type="evidence" value="ECO:0007669"/>
    <property type="project" value="TreeGrafter"/>
</dbReference>
<accession>A0A2N9FJA9</accession>
<reference evidence="7" key="1">
    <citation type="submission" date="2018-02" db="EMBL/GenBank/DDBJ databases">
        <authorList>
            <person name="Cohen D.B."/>
            <person name="Kent A.D."/>
        </authorList>
    </citation>
    <scope>NUCLEOTIDE SEQUENCE</scope>
</reference>
<evidence type="ECO:0000256" key="1">
    <source>
        <dbReference type="ARBA" id="ARBA00023015"/>
    </source>
</evidence>
<dbReference type="InterPro" id="IPR044759">
    <property type="entry name" value="bZIP_RF2"/>
</dbReference>
<evidence type="ECO:0000256" key="5">
    <source>
        <dbReference type="SAM" id="Phobius"/>
    </source>
</evidence>
<feature type="coiled-coil region" evidence="4">
    <location>
        <begin position="183"/>
        <end position="238"/>
    </location>
</feature>
<dbReference type="PANTHER" id="PTHR46391">
    <property type="entry name" value="BASIC LEUCINE ZIPPER 34"/>
    <property type="match status" value="1"/>
</dbReference>
<keyword evidence="2" id="KW-0804">Transcription</keyword>
<feature type="transmembrane region" description="Helical" evidence="5">
    <location>
        <begin position="125"/>
        <end position="146"/>
    </location>
</feature>
<gene>
    <name evidence="7" type="ORF">FSB_LOCUS14746</name>
</gene>
<dbReference type="Pfam" id="PF00170">
    <property type="entry name" value="bZIP_1"/>
    <property type="match status" value="1"/>
</dbReference>
<dbReference type="EMBL" id="OIVN01000882">
    <property type="protein sequence ID" value="SPC86864.1"/>
    <property type="molecule type" value="Genomic_DNA"/>
</dbReference>
<dbReference type="GO" id="GO:0045893">
    <property type="term" value="P:positive regulation of DNA-templated transcription"/>
    <property type="evidence" value="ECO:0007669"/>
    <property type="project" value="TreeGrafter"/>
</dbReference>
<dbReference type="SUPFAM" id="SSF57959">
    <property type="entry name" value="Leucine zipper domain"/>
    <property type="match status" value="1"/>
</dbReference>